<name>A0A8H3CSC1_9AGAM</name>
<evidence type="ECO:0000313" key="4">
    <source>
        <dbReference type="EMBL" id="CAE6496714.1"/>
    </source>
</evidence>
<dbReference type="Pfam" id="PF01370">
    <property type="entry name" value="Epimerase"/>
    <property type="match status" value="1"/>
</dbReference>
<dbReference type="PANTHER" id="PTHR10366">
    <property type="entry name" value="NAD DEPENDENT EPIMERASE/DEHYDRATASE"/>
    <property type="match status" value="1"/>
</dbReference>
<dbReference type="InterPro" id="IPR036291">
    <property type="entry name" value="NAD(P)-bd_dom_sf"/>
</dbReference>
<dbReference type="AlphaFoldDB" id="A0A8H3CSC1"/>
<evidence type="ECO:0000259" key="3">
    <source>
        <dbReference type="Pfam" id="PF01370"/>
    </source>
</evidence>
<comment type="similarity">
    <text evidence="2">Belongs to the NAD(P)-dependent epimerase/dehydratase family. Dihydroflavonol-4-reductase subfamily.</text>
</comment>
<feature type="domain" description="NAD-dependent epimerase/dehydratase" evidence="3">
    <location>
        <begin position="10"/>
        <end position="266"/>
    </location>
</feature>
<dbReference type="Gene3D" id="3.40.50.720">
    <property type="entry name" value="NAD(P)-binding Rossmann-like Domain"/>
    <property type="match status" value="1"/>
</dbReference>
<dbReference type="EMBL" id="CAJMWZ010004875">
    <property type="protein sequence ID" value="CAE6496714.1"/>
    <property type="molecule type" value="Genomic_DNA"/>
</dbReference>
<dbReference type="InterPro" id="IPR050425">
    <property type="entry name" value="NAD(P)_dehydrat-like"/>
</dbReference>
<reference evidence="4" key="1">
    <citation type="submission" date="2021-01" db="EMBL/GenBank/DDBJ databases">
        <authorList>
            <person name="Kaushik A."/>
        </authorList>
    </citation>
    <scope>NUCLEOTIDE SEQUENCE</scope>
    <source>
        <strain evidence="4">Type strain: AG8-Rh-89/</strain>
    </source>
</reference>
<protein>
    <recommendedName>
        <fullName evidence="3">NAD-dependent epimerase/dehydratase domain-containing protein</fullName>
    </recommendedName>
</protein>
<dbReference type="SUPFAM" id="SSF51735">
    <property type="entry name" value="NAD(P)-binding Rossmann-fold domains"/>
    <property type="match status" value="1"/>
</dbReference>
<accession>A0A8H3CSC1</accession>
<dbReference type="Proteomes" id="UP000663850">
    <property type="component" value="Unassembled WGS sequence"/>
</dbReference>
<evidence type="ECO:0000256" key="1">
    <source>
        <dbReference type="ARBA" id="ARBA00023002"/>
    </source>
</evidence>
<dbReference type="GO" id="GO:0016616">
    <property type="term" value="F:oxidoreductase activity, acting on the CH-OH group of donors, NAD or NADP as acceptor"/>
    <property type="evidence" value="ECO:0007669"/>
    <property type="project" value="TreeGrafter"/>
</dbReference>
<proteinExistence type="inferred from homology"/>
<keyword evidence="1" id="KW-0560">Oxidoreductase</keyword>
<dbReference type="InterPro" id="IPR001509">
    <property type="entry name" value="Epimerase_deHydtase"/>
</dbReference>
<comment type="caution">
    <text evidence="4">The sequence shown here is derived from an EMBL/GenBank/DDBJ whole genome shotgun (WGS) entry which is preliminary data.</text>
</comment>
<organism evidence="4 5">
    <name type="scientific">Rhizoctonia solani</name>
    <dbReference type="NCBI Taxonomy" id="456999"/>
    <lineage>
        <taxon>Eukaryota</taxon>
        <taxon>Fungi</taxon>
        <taxon>Dikarya</taxon>
        <taxon>Basidiomycota</taxon>
        <taxon>Agaricomycotina</taxon>
        <taxon>Agaricomycetes</taxon>
        <taxon>Cantharellales</taxon>
        <taxon>Ceratobasidiaceae</taxon>
        <taxon>Rhizoctonia</taxon>
    </lineage>
</organism>
<evidence type="ECO:0000256" key="2">
    <source>
        <dbReference type="ARBA" id="ARBA00023445"/>
    </source>
</evidence>
<dbReference type="PANTHER" id="PTHR10366:SF564">
    <property type="entry name" value="STEROL-4-ALPHA-CARBOXYLATE 3-DEHYDROGENASE, DECARBOXYLATING"/>
    <property type="match status" value="1"/>
</dbReference>
<sequence length="312" mass="34371">MPSVQAPATVLVTGANGFVAAWVCKSFLDAGYTVRKWFSVSISGTVRSQSKGEQLASIFKGSEGRFEYAIVEDMIVCSMKDVQGVLHLACPTTFIADDPQEFIRPALNGTLSVLESIGKHAPGVRRVVYTSSAAAIIDESKPLGTFFTDDNWNELSVKEVEKNGRNAGKHKYRASKVLAERAAWSEAEKQDRWDLVAIHPAVTLGPIIHPISGPSQLNTSISMLYNIISKSDSELSKEELLTFNNFGDVRDVALAHLRAMQYENAGGQRFITANGAYTWQDARKHPVLGNPCSQSMHFPRRIREVFQARGRP</sequence>
<gene>
    <name evidence="4" type="ORF">RDB_LOCUS90450</name>
</gene>
<evidence type="ECO:0000313" key="5">
    <source>
        <dbReference type="Proteomes" id="UP000663850"/>
    </source>
</evidence>